<dbReference type="InterPro" id="IPR036691">
    <property type="entry name" value="Endo/exonu/phosph_ase_sf"/>
</dbReference>
<proteinExistence type="predicted"/>
<reference evidence="2 3" key="1">
    <citation type="journal article" date="2024" name="Plant J.">
        <title>Genome sequences and population genomics reveal climatic adaptation and genomic divergence between two closely related sweetgum species.</title>
        <authorList>
            <person name="Xu W.Q."/>
            <person name="Ren C.Q."/>
            <person name="Zhang X.Y."/>
            <person name="Comes H.P."/>
            <person name="Liu X.H."/>
            <person name="Li Y.G."/>
            <person name="Kettle C.J."/>
            <person name="Jalonen R."/>
            <person name="Gaisberger H."/>
            <person name="Ma Y.Z."/>
            <person name="Qiu Y.X."/>
        </authorList>
    </citation>
    <scope>NUCLEOTIDE SEQUENCE [LARGE SCALE GENOMIC DNA]</scope>
    <source>
        <strain evidence="2">Hangzhou</strain>
    </source>
</reference>
<sequence>MNLLAWNCRGLARPAAIRSLLALVHDTQPDVVFLAETKITDATVKKMLYTLGFLFLVSVPPVNTAGGLCLAWRKRMEIEVTVSDAFFINALVFSSPPSIPWMFTCVYGPPYWQATLKEAIAVIQCAEASVFNLELDTDLQVELDECLKREESLWRQNSRIQWLSDGDRNTKFFHLSFVIRGHRNSIDLLIGDDGQWLSNRSEIGNCFINFFRDLFSSSNPTFPVDLDGLILNCISDDDNLSLCAIPDDTEIRDVLFKMASYKAPGPDGMSVLFYKHY</sequence>
<dbReference type="InterPro" id="IPR005135">
    <property type="entry name" value="Endo/exonuclease/phosphatase"/>
</dbReference>
<dbReference type="AlphaFoldDB" id="A0AAP0RZ18"/>
<keyword evidence="3" id="KW-1185">Reference proteome</keyword>
<name>A0AAP0RZ18_LIQFO</name>
<dbReference type="PANTHER" id="PTHR35218">
    <property type="entry name" value="RNASE H DOMAIN-CONTAINING PROTEIN"/>
    <property type="match status" value="1"/>
</dbReference>
<feature type="domain" description="Endonuclease/exonuclease/phosphatase" evidence="1">
    <location>
        <begin position="5"/>
        <end position="80"/>
    </location>
</feature>
<dbReference type="Gene3D" id="3.60.10.10">
    <property type="entry name" value="Endonuclease/exonuclease/phosphatase"/>
    <property type="match status" value="1"/>
</dbReference>
<protein>
    <recommendedName>
        <fullName evidence="1">Endonuclease/exonuclease/phosphatase domain-containing protein</fullName>
    </recommendedName>
</protein>
<evidence type="ECO:0000313" key="2">
    <source>
        <dbReference type="EMBL" id="KAK9287748.1"/>
    </source>
</evidence>
<dbReference type="GO" id="GO:0003824">
    <property type="term" value="F:catalytic activity"/>
    <property type="evidence" value="ECO:0007669"/>
    <property type="project" value="InterPro"/>
</dbReference>
<evidence type="ECO:0000313" key="3">
    <source>
        <dbReference type="Proteomes" id="UP001415857"/>
    </source>
</evidence>
<comment type="caution">
    <text evidence="2">The sequence shown here is derived from an EMBL/GenBank/DDBJ whole genome shotgun (WGS) entry which is preliminary data.</text>
</comment>
<dbReference type="PANTHER" id="PTHR35218:SF9">
    <property type="entry name" value="ENDONUCLEASE_EXONUCLEASE_PHOSPHATASE DOMAIN-CONTAINING PROTEIN"/>
    <property type="match status" value="1"/>
</dbReference>
<dbReference type="Proteomes" id="UP001415857">
    <property type="component" value="Unassembled WGS sequence"/>
</dbReference>
<dbReference type="Pfam" id="PF03372">
    <property type="entry name" value="Exo_endo_phos"/>
    <property type="match status" value="1"/>
</dbReference>
<accession>A0AAP0RZ18</accession>
<dbReference type="EMBL" id="JBBPBK010000003">
    <property type="protein sequence ID" value="KAK9287748.1"/>
    <property type="molecule type" value="Genomic_DNA"/>
</dbReference>
<organism evidence="2 3">
    <name type="scientific">Liquidambar formosana</name>
    <name type="common">Formosan gum</name>
    <dbReference type="NCBI Taxonomy" id="63359"/>
    <lineage>
        <taxon>Eukaryota</taxon>
        <taxon>Viridiplantae</taxon>
        <taxon>Streptophyta</taxon>
        <taxon>Embryophyta</taxon>
        <taxon>Tracheophyta</taxon>
        <taxon>Spermatophyta</taxon>
        <taxon>Magnoliopsida</taxon>
        <taxon>eudicotyledons</taxon>
        <taxon>Gunneridae</taxon>
        <taxon>Pentapetalae</taxon>
        <taxon>Saxifragales</taxon>
        <taxon>Altingiaceae</taxon>
        <taxon>Liquidambar</taxon>
    </lineage>
</organism>
<dbReference type="SUPFAM" id="SSF56219">
    <property type="entry name" value="DNase I-like"/>
    <property type="match status" value="1"/>
</dbReference>
<evidence type="ECO:0000259" key="1">
    <source>
        <dbReference type="Pfam" id="PF03372"/>
    </source>
</evidence>
<gene>
    <name evidence="2" type="ORF">L1049_016188</name>
</gene>